<gene>
    <name evidence="1" type="ORF">DDZ18_10425</name>
</gene>
<dbReference type="OrthoDB" id="7630310at2"/>
<keyword evidence="2" id="KW-1185">Reference proteome</keyword>
<evidence type="ECO:0000313" key="1">
    <source>
        <dbReference type="EMBL" id="PWE17105.1"/>
    </source>
</evidence>
<dbReference type="EMBL" id="QEXV01000004">
    <property type="protein sequence ID" value="PWE17105.1"/>
    <property type="molecule type" value="Genomic_DNA"/>
</dbReference>
<organism evidence="1 2">
    <name type="scientific">Marinicauda salina</name>
    <dbReference type="NCBI Taxonomy" id="2135793"/>
    <lineage>
        <taxon>Bacteria</taxon>
        <taxon>Pseudomonadati</taxon>
        <taxon>Pseudomonadota</taxon>
        <taxon>Alphaproteobacteria</taxon>
        <taxon>Maricaulales</taxon>
        <taxon>Maricaulaceae</taxon>
        <taxon>Marinicauda</taxon>
    </lineage>
</organism>
<comment type="caution">
    <text evidence="1">The sequence shown here is derived from an EMBL/GenBank/DDBJ whole genome shotgun (WGS) entry which is preliminary data.</text>
</comment>
<sequence>MGRSVEVVDGRIVSRRVGGVDWQDAMDSAEIYVALFAESQATELVMDMAEADLQIPFADASSLGEVFANELPEHVAIAMVKPRNRSGARAIEAFVDTLSAAGRHVATVRDLAEADAFFRKLRALDPDDAPEPEPTGGIVGWLGRIFGGSGTVRVRSGAARDDF</sequence>
<dbReference type="AlphaFoldDB" id="A0A2U2BSW6"/>
<evidence type="ECO:0000313" key="2">
    <source>
        <dbReference type="Proteomes" id="UP000245168"/>
    </source>
</evidence>
<accession>A0A2U2BSW6</accession>
<dbReference type="RefSeq" id="WP_109253329.1">
    <property type="nucleotide sequence ID" value="NZ_QEXV01000004.1"/>
</dbReference>
<reference evidence="2" key="1">
    <citation type="submission" date="2018-05" db="EMBL/GenBank/DDBJ databases">
        <authorList>
            <person name="Liu B.-T."/>
        </authorList>
    </citation>
    <scope>NUCLEOTIDE SEQUENCE [LARGE SCALE GENOMIC DNA]</scope>
    <source>
        <strain evidence="2">WD6-1</strain>
    </source>
</reference>
<protein>
    <submittedName>
        <fullName evidence="1">Uncharacterized protein</fullName>
    </submittedName>
</protein>
<name>A0A2U2BSW6_9PROT</name>
<dbReference type="Proteomes" id="UP000245168">
    <property type="component" value="Unassembled WGS sequence"/>
</dbReference>
<proteinExistence type="predicted"/>